<dbReference type="CDD" id="cd00637">
    <property type="entry name" value="7tm_classA_rhodopsin-like"/>
    <property type="match status" value="1"/>
</dbReference>
<comment type="similarity">
    <text evidence="9">Belongs to the G-protein coupled receptor 1 family.</text>
</comment>
<dbReference type="GeneID" id="136086596"/>
<keyword evidence="6 10" id="KW-0472">Membrane</keyword>
<evidence type="ECO:0000256" key="9">
    <source>
        <dbReference type="RuleBase" id="RU000688"/>
    </source>
</evidence>
<dbReference type="InterPro" id="IPR000276">
    <property type="entry name" value="GPCR_Rhodpsn"/>
</dbReference>
<evidence type="ECO:0000313" key="12">
    <source>
        <dbReference type="Proteomes" id="UP001652625"/>
    </source>
</evidence>
<feature type="transmembrane region" description="Helical" evidence="10">
    <location>
        <begin position="182"/>
        <end position="200"/>
    </location>
</feature>
<dbReference type="Proteomes" id="UP001652625">
    <property type="component" value="Chromosome 10"/>
</dbReference>
<feature type="transmembrane region" description="Helical" evidence="10">
    <location>
        <begin position="323"/>
        <end position="344"/>
    </location>
</feature>
<organism evidence="12 13">
    <name type="scientific">Hydra vulgaris</name>
    <name type="common">Hydra</name>
    <name type="synonym">Hydra attenuata</name>
    <dbReference type="NCBI Taxonomy" id="6087"/>
    <lineage>
        <taxon>Eukaryota</taxon>
        <taxon>Metazoa</taxon>
        <taxon>Cnidaria</taxon>
        <taxon>Hydrozoa</taxon>
        <taxon>Hydroidolina</taxon>
        <taxon>Anthoathecata</taxon>
        <taxon>Aplanulata</taxon>
        <taxon>Hydridae</taxon>
        <taxon>Hydra</taxon>
    </lineage>
</organism>
<name>A0ABM4CSP3_HYDVU</name>
<dbReference type="SUPFAM" id="SSF81321">
    <property type="entry name" value="Family A G protein-coupled receptor-like"/>
    <property type="match status" value="1"/>
</dbReference>
<dbReference type="InterPro" id="IPR017452">
    <property type="entry name" value="GPCR_Rhodpsn_7TM"/>
</dbReference>
<feature type="domain" description="G-protein coupled receptors family 1 profile" evidence="11">
    <location>
        <begin position="53"/>
        <end position="342"/>
    </location>
</feature>
<sequence>MNHTTASNHSSYEKYTIICSGAIHVIPLCNECKVSIYVATLLIILLIIPTVFLNLIAFVVIVKTKKLCTPSNVLIASTAVCDFLSAIISMPLWILTWLFGLQKNHYCVIYLSAVFASHVLSFLSFLLVNIISLDRYLALFKPFFYKHRVSGNLIYYVPTMVALSFVVLILNVASFLTPEKQLIQDIILVSLPPFMLHGVYSHFKILYKVKNISRKNTRKRSISNCSLPTSNSENKNNFTLSTVSCSINSNAVICSVFHKKKCSHFELPSEMKNNKEKLKQINISYLTFFLLVSLYLCYTPYVIVTATWRINPSIKKDQWIHVAYMWSYPMICIKSLVNPILYCYRVRLIKEQVKRQILKIKMCNN</sequence>
<keyword evidence="5 9" id="KW-0297">G-protein coupled receptor</keyword>
<dbReference type="InterPro" id="IPR050569">
    <property type="entry name" value="TAAR"/>
</dbReference>
<comment type="subcellular location">
    <subcellularLocation>
        <location evidence="1">Cell membrane</location>
        <topology evidence="1">Multi-pass membrane protein</topology>
    </subcellularLocation>
</comment>
<accession>A0ABM4CSP3</accession>
<evidence type="ECO:0000256" key="8">
    <source>
        <dbReference type="ARBA" id="ARBA00023224"/>
    </source>
</evidence>
<dbReference type="Gene3D" id="1.20.1070.10">
    <property type="entry name" value="Rhodopsin 7-helix transmembrane proteins"/>
    <property type="match status" value="1"/>
</dbReference>
<evidence type="ECO:0000256" key="2">
    <source>
        <dbReference type="ARBA" id="ARBA00022475"/>
    </source>
</evidence>
<keyword evidence="7 9" id="KW-0675">Receptor</keyword>
<evidence type="ECO:0000256" key="6">
    <source>
        <dbReference type="ARBA" id="ARBA00023136"/>
    </source>
</evidence>
<evidence type="ECO:0000256" key="7">
    <source>
        <dbReference type="ARBA" id="ARBA00023170"/>
    </source>
</evidence>
<gene>
    <name evidence="13" type="primary">LOC136086596</name>
</gene>
<dbReference type="Pfam" id="PF00001">
    <property type="entry name" value="7tm_1"/>
    <property type="match status" value="1"/>
</dbReference>
<evidence type="ECO:0000256" key="5">
    <source>
        <dbReference type="ARBA" id="ARBA00023040"/>
    </source>
</evidence>
<evidence type="ECO:0000259" key="11">
    <source>
        <dbReference type="PROSITE" id="PS50262"/>
    </source>
</evidence>
<reference evidence="13" key="1">
    <citation type="submission" date="2025-08" db="UniProtKB">
        <authorList>
            <consortium name="RefSeq"/>
        </authorList>
    </citation>
    <scope>IDENTIFICATION</scope>
</reference>
<evidence type="ECO:0000256" key="1">
    <source>
        <dbReference type="ARBA" id="ARBA00004651"/>
    </source>
</evidence>
<feature type="transmembrane region" description="Helical" evidence="10">
    <location>
        <begin position="153"/>
        <end position="176"/>
    </location>
</feature>
<keyword evidence="4 10" id="KW-1133">Transmembrane helix</keyword>
<dbReference type="PANTHER" id="PTHR24249">
    <property type="entry name" value="HISTAMINE RECEPTOR-RELATED G-PROTEIN COUPLED RECEPTOR"/>
    <property type="match status" value="1"/>
</dbReference>
<keyword evidence="12" id="KW-1185">Reference proteome</keyword>
<keyword evidence="2" id="KW-1003">Cell membrane</keyword>
<dbReference type="PROSITE" id="PS50262">
    <property type="entry name" value="G_PROTEIN_RECEP_F1_2"/>
    <property type="match status" value="1"/>
</dbReference>
<feature type="transmembrane region" description="Helical" evidence="10">
    <location>
        <begin position="281"/>
        <end position="303"/>
    </location>
</feature>
<proteinExistence type="inferred from homology"/>
<feature type="transmembrane region" description="Helical" evidence="10">
    <location>
        <begin position="36"/>
        <end position="61"/>
    </location>
</feature>
<dbReference type="PROSITE" id="PS00237">
    <property type="entry name" value="G_PROTEIN_RECEP_F1_1"/>
    <property type="match status" value="1"/>
</dbReference>
<feature type="transmembrane region" description="Helical" evidence="10">
    <location>
        <begin position="73"/>
        <end position="96"/>
    </location>
</feature>
<protein>
    <submittedName>
        <fullName evidence="13">Trace amine-associated receptor 1-like</fullName>
    </submittedName>
</protein>
<evidence type="ECO:0000256" key="10">
    <source>
        <dbReference type="SAM" id="Phobius"/>
    </source>
</evidence>
<keyword evidence="8 9" id="KW-0807">Transducer</keyword>
<evidence type="ECO:0000313" key="13">
    <source>
        <dbReference type="RefSeq" id="XP_065664900.1"/>
    </source>
</evidence>
<dbReference type="PRINTS" id="PR00237">
    <property type="entry name" value="GPCRRHODOPSN"/>
</dbReference>
<evidence type="ECO:0000256" key="4">
    <source>
        <dbReference type="ARBA" id="ARBA00022989"/>
    </source>
</evidence>
<keyword evidence="3 9" id="KW-0812">Transmembrane</keyword>
<evidence type="ECO:0000256" key="3">
    <source>
        <dbReference type="ARBA" id="ARBA00022692"/>
    </source>
</evidence>
<dbReference type="RefSeq" id="XP_065664900.1">
    <property type="nucleotide sequence ID" value="XM_065808828.1"/>
</dbReference>
<feature type="transmembrane region" description="Helical" evidence="10">
    <location>
        <begin position="108"/>
        <end position="132"/>
    </location>
</feature>